<dbReference type="EMBL" id="PP511680">
    <property type="protein sequence ID" value="XCD06508.1"/>
    <property type="molecule type" value="Genomic_DNA"/>
</dbReference>
<organism evidence="3">
    <name type="scientific">Dulem virus 124</name>
    <dbReference type="NCBI Taxonomy" id="3145601"/>
    <lineage>
        <taxon>Viruses</taxon>
        <taxon>Monodnaviria</taxon>
        <taxon>Sangervirae</taxon>
        <taxon>Phixviricota</taxon>
        <taxon>Malgrandaviricetes</taxon>
        <taxon>Petitvirales</taxon>
        <taxon>Microviridae</taxon>
        <taxon>Microvirus</taxon>
    </lineage>
</organism>
<name>A0AAU8AXX2_9VIRU</name>
<evidence type="ECO:0000259" key="1">
    <source>
        <dbReference type="Pfam" id="PF23343"/>
    </source>
</evidence>
<dbReference type="EMBL" id="PP511509">
    <property type="protein sequence ID" value="XCD04810.1"/>
    <property type="molecule type" value="Genomic_DNA"/>
</dbReference>
<proteinExistence type="predicted"/>
<dbReference type="EMBL" id="PP511429">
    <property type="protein sequence ID" value="XCD04141.1"/>
    <property type="molecule type" value="Genomic_DNA"/>
</dbReference>
<accession>A0AAU8AXX2</accession>
<evidence type="ECO:0000313" key="5">
    <source>
        <dbReference type="EMBL" id="XCD06508.1"/>
    </source>
</evidence>
<sequence>MKCEHPNRFNGVLVPCGRCVACRSTYSENIVARLLTEEELIKEGGLYMTGTLNDEALPPDLSLDNTLPGVYIRRCQAVFRKHHLRPHFKYLAAGEYGEQKERPHYHFIVIGIEPTEENIKVFRNTWENHTHGSFIQIRPLWTDNPLAGISYVASYVAKSSPKWKVLPGETVAQFYKRVGRRPEFLTWSKGLGKTWLHKNLDKVLEYGYVKLGPYQFALPRYYMKEIKKVVSLEQYKLLLSKHKRYLEDLCAQRSEDTSVFVKDLFSVNTDTLAEALYEYRNLEKVYKDIFNEEWKFFVKLQKTDNGHLQPLPANFKYNFYSKTKQICLFTIDKAIGKRDYVVALGPLLKDRFYGFNGCTYPELFIFLVDKLKLLVGNFTGGVDFISKVFYRFAASESCRNFTHLITSQYVVDNIMRWNRVQKQVQEVFKDRCIQSAKNKRRFLELKYNKKL</sequence>
<dbReference type="Pfam" id="PF23343">
    <property type="entry name" value="REP_ORF2-G2P"/>
    <property type="match status" value="1"/>
</dbReference>
<reference evidence="3" key="1">
    <citation type="submission" date="2024-03" db="EMBL/GenBank/DDBJ databases">
        <title>Diverse circular DNA viruses in blood, oral, and fecal samples of captive lemurs.</title>
        <authorList>
            <person name="Paietta E.N."/>
            <person name="Kraberger S."/>
            <person name="Lund M.C."/>
            <person name="Custer J.M."/>
            <person name="Vargas K.M."/>
            <person name="Ehmke E.E."/>
            <person name="Yoder A.D."/>
            <person name="Varsani A."/>
        </authorList>
    </citation>
    <scope>NUCLEOTIDE SEQUENCE</scope>
    <source>
        <strain evidence="2">Duke_21_94</strain>
        <strain evidence="3">Duke_24FF_1207</strain>
        <strain evidence="4">Duke_25FF_1258</strain>
        <strain evidence="5">Duke_25FS_117</strain>
    </source>
</reference>
<evidence type="ECO:0000313" key="2">
    <source>
        <dbReference type="EMBL" id="XCD04141.1"/>
    </source>
</evidence>
<evidence type="ECO:0000313" key="4">
    <source>
        <dbReference type="EMBL" id="XCD06106.1"/>
    </source>
</evidence>
<dbReference type="EMBL" id="PP511634">
    <property type="protein sequence ID" value="XCD06106.1"/>
    <property type="molecule type" value="Genomic_DNA"/>
</dbReference>
<evidence type="ECO:0000313" key="3">
    <source>
        <dbReference type="EMBL" id="XCD04810.1"/>
    </source>
</evidence>
<protein>
    <submittedName>
        <fullName evidence="3">Replication initiator protein</fullName>
    </submittedName>
</protein>
<feature type="domain" description="Replication-associated protein ORF2/G2P" evidence="1">
    <location>
        <begin position="71"/>
        <end position="159"/>
    </location>
</feature>
<dbReference type="InterPro" id="IPR056906">
    <property type="entry name" value="ORF2/G2P_dom"/>
</dbReference>